<dbReference type="InterPro" id="IPR010559">
    <property type="entry name" value="Sig_transdc_His_kin_internal"/>
</dbReference>
<dbReference type="Pfam" id="PF02518">
    <property type="entry name" value="HATPase_c"/>
    <property type="match status" value="1"/>
</dbReference>
<reference evidence="15 16" key="1">
    <citation type="submission" date="2016-11" db="EMBL/GenBank/DDBJ databases">
        <authorList>
            <person name="Jaros S."/>
            <person name="Januszkiewicz K."/>
            <person name="Wedrychowicz H."/>
        </authorList>
    </citation>
    <scope>NUCLEOTIDE SEQUENCE [LARGE SCALE GENOMIC DNA]</scope>
    <source>
        <strain evidence="15 16">DSM 21864</strain>
    </source>
</reference>
<dbReference type="OrthoDB" id="9809348at2"/>
<dbReference type="RefSeq" id="WP_073006510.1">
    <property type="nucleotide sequence ID" value="NZ_FQZO01000003.1"/>
</dbReference>
<keyword evidence="7 12" id="KW-0812">Transmembrane</keyword>
<dbReference type="SMART" id="SM00304">
    <property type="entry name" value="HAMP"/>
    <property type="match status" value="1"/>
</dbReference>
<keyword evidence="4" id="KW-1003">Cell membrane</keyword>
<dbReference type="InterPro" id="IPR005467">
    <property type="entry name" value="His_kinase_dom"/>
</dbReference>
<dbReference type="Gene3D" id="3.30.565.10">
    <property type="entry name" value="Histidine kinase-like ATPase, C-terminal domain"/>
    <property type="match status" value="1"/>
</dbReference>
<feature type="transmembrane region" description="Helical" evidence="12">
    <location>
        <begin position="21"/>
        <end position="40"/>
    </location>
</feature>
<dbReference type="Pfam" id="PF02743">
    <property type="entry name" value="dCache_1"/>
    <property type="match status" value="1"/>
</dbReference>
<dbReference type="CDD" id="cd12912">
    <property type="entry name" value="PDC2_MCP_like"/>
    <property type="match status" value="1"/>
</dbReference>
<feature type="domain" description="Histidine kinase" evidence="13">
    <location>
        <begin position="492"/>
        <end position="592"/>
    </location>
</feature>
<dbReference type="InterPro" id="IPR003660">
    <property type="entry name" value="HAMP_dom"/>
</dbReference>
<keyword evidence="9 12" id="KW-1133">Transmembrane helix</keyword>
<dbReference type="SMART" id="SM00387">
    <property type="entry name" value="HATPase_c"/>
    <property type="match status" value="1"/>
</dbReference>
<dbReference type="EMBL" id="FQZO01000003">
    <property type="protein sequence ID" value="SHJ13306.1"/>
    <property type="molecule type" value="Genomic_DNA"/>
</dbReference>
<dbReference type="PRINTS" id="PR00344">
    <property type="entry name" value="BCTRLSENSOR"/>
</dbReference>
<evidence type="ECO:0000256" key="4">
    <source>
        <dbReference type="ARBA" id="ARBA00022475"/>
    </source>
</evidence>
<evidence type="ECO:0000256" key="3">
    <source>
        <dbReference type="ARBA" id="ARBA00012438"/>
    </source>
</evidence>
<evidence type="ECO:0000256" key="2">
    <source>
        <dbReference type="ARBA" id="ARBA00004651"/>
    </source>
</evidence>
<dbReference type="InterPro" id="IPR003594">
    <property type="entry name" value="HATPase_dom"/>
</dbReference>
<evidence type="ECO:0000256" key="5">
    <source>
        <dbReference type="ARBA" id="ARBA00022553"/>
    </source>
</evidence>
<evidence type="ECO:0000256" key="11">
    <source>
        <dbReference type="ARBA" id="ARBA00023136"/>
    </source>
</evidence>
<dbReference type="PROSITE" id="PS50109">
    <property type="entry name" value="HIS_KIN"/>
    <property type="match status" value="1"/>
</dbReference>
<dbReference type="SUPFAM" id="SSF55874">
    <property type="entry name" value="ATPase domain of HSP90 chaperone/DNA topoisomerase II/histidine kinase"/>
    <property type="match status" value="1"/>
</dbReference>
<dbReference type="CDD" id="cd06225">
    <property type="entry name" value="HAMP"/>
    <property type="match status" value="1"/>
</dbReference>
<evidence type="ECO:0000256" key="7">
    <source>
        <dbReference type="ARBA" id="ARBA00022692"/>
    </source>
</evidence>
<evidence type="ECO:0000256" key="1">
    <source>
        <dbReference type="ARBA" id="ARBA00000085"/>
    </source>
</evidence>
<proteinExistence type="predicted"/>
<dbReference type="STRING" id="1121298.SAMN05444401_2240"/>
<feature type="domain" description="HAMP" evidence="14">
    <location>
        <begin position="329"/>
        <end position="381"/>
    </location>
</feature>
<dbReference type="Gene3D" id="6.10.340.10">
    <property type="match status" value="1"/>
</dbReference>
<dbReference type="EC" id="2.7.13.3" evidence="3"/>
<evidence type="ECO:0000256" key="6">
    <source>
        <dbReference type="ARBA" id="ARBA00022679"/>
    </source>
</evidence>
<keyword evidence="5" id="KW-0597">Phosphoprotein</keyword>
<accession>A0A1M6GTK9</accession>
<dbReference type="InterPro" id="IPR050640">
    <property type="entry name" value="Bact_2-comp_sensor_kinase"/>
</dbReference>
<keyword evidence="8 15" id="KW-0418">Kinase</keyword>
<dbReference type="GO" id="GO:0000155">
    <property type="term" value="F:phosphorelay sensor kinase activity"/>
    <property type="evidence" value="ECO:0007669"/>
    <property type="project" value="InterPro"/>
</dbReference>
<dbReference type="CDD" id="cd18773">
    <property type="entry name" value="PDC1_HK_sensor"/>
    <property type="match status" value="1"/>
</dbReference>
<dbReference type="Pfam" id="PF00672">
    <property type="entry name" value="HAMP"/>
    <property type="match status" value="1"/>
</dbReference>
<evidence type="ECO:0000256" key="9">
    <source>
        <dbReference type="ARBA" id="ARBA00022989"/>
    </source>
</evidence>
<dbReference type="InterPro" id="IPR004358">
    <property type="entry name" value="Sig_transdc_His_kin-like_C"/>
</dbReference>
<evidence type="ECO:0000256" key="12">
    <source>
        <dbReference type="SAM" id="Phobius"/>
    </source>
</evidence>
<evidence type="ECO:0000256" key="10">
    <source>
        <dbReference type="ARBA" id="ARBA00023012"/>
    </source>
</evidence>
<gene>
    <name evidence="15" type="ORF">SAMN05444401_2240</name>
</gene>
<keyword evidence="16" id="KW-1185">Reference proteome</keyword>
<dbReference type="GO" id="GO:0005886">
    <property type="term" value="C:plasma membrane"/>
    <property type="evidence" value="ECO:0007669"/>
    <property type="project" value="UniProtKB-SubCell"/>
</dbReference>
<evidence type="ECO:0000259" key="13">
    <source>
        <dbReference type="PROSITE" id="PS50109"/>
    </source>
</evidence>
<organism evidence="15 16">
    <name type="scientific">Clostridium amylolyticum</name>
    <dbReference type="NCBI Taxonomy" id="1121298"/>
    <lineage>
        <taxon>Bacteria</taxon>
        <taxon>Bacillati</taxon>
        <taxon>Bacillota</taxon>
        <taxon>Clostridia</taxon>
        <taxon>Eubacteriales</taxon>
        <taxon>Clostridiaceae</taxon>
        <taxon>Clostridium</taxon>
    </lineage>
</organism>
<feature type="transmembrane region" description="Helical" evidence="12">
    <location>
        <begin position="305"/>
        <end position="327"/>
    </location>
</feature>
<dbReference type="InterPro" id="IPR033479">
    <property type="entry name" value="dCache_1"/>
</dbReference>
<evidence type="ECO:0000313" key="15">
    <source>
        <dbReference type="EMBL" id="SHJ13306.1"/>
    </source>
</evidence>
<dbReference type="PANTHER" id="PTHR34220">
    <property type="entry name" value="SENSOR HISTIDINE KINASE YPDA"/>
    <property type="match status" value="1"/>
</dbReference>
<dbReference type="AlphaFoldDB" id="A0A1M6GTK9"/>
<comment type="catalytic activity">
    <reaction evidence="1">
        <text>ATP + protein L-histidine = ADP + protein N-phospho-L-histidine.</text>
        <dbReference type="EC" id="2.7.13.3"/>
    </reaction>
</comment>
<sequence length="601" mass="68721">MKPYKIISNKFKNLKIRDKVLLSYLVIIFFAITSVAVLSYNKSSELMEKQTINSTRQAFEQANNFISYKLNNVKDVSSLIFMNKEIQSIISKSGIDYTLGQQIDDYNRLMEILLSMQNSREVFNVRLYVNNNSIYSKSGNKILDAKDIEDEDWYKKAVESNGSITWRSTYVYDFKDVRGKHNVISIARTINSEDFSGRQLGVISVDILEDSIYKIVKQVDLTTSGKVFLADEEGMIISSDGKEPLGKNISSEKYYSKVKGEKEGYSKFKLGKETSIVYYKQIENTNWRLVAIIPVNEILQSSDEVLRYMLAIMMVITIVAAIIAYLISGSITKRIRQLIKNMKKIEDNQWDVSIVVDSTDEIGVLQKNFKRMVENIKTLIEEKYQAEINKKSAELRALQAQINPHFLYNILDMICWMAMKYGADDIVYIVNSLAKFFRLSLSGGRDIVTIRDEITHVKMYLDIQMKRFSNEVEGIIEVDEDIMDYTTVKLILQPIVENAILHGIKESESKTGYVKITGKEENGLIIFKIEDNGVGMDKDTIEKLLSETENKGYGIKNVNERVKLYFGNEYGLSYESEPGKGTIVTITFPTLPYEVNGKSSI</sequence>
<evidence type="ECO:0000313" key="16">
    <source>
        <dbReference type="Proteomes" id="UP000184080"/>
    </source>
</evidence>
<keyword evidence="10" id="KW-0902">Two-component regulatory system</keyword>
<dbReference type="InterPro" id="IPR036890">
    <property type="entry name" value="HATPase_C_sf"/>
</dbReference>
<dbReference type="PANTHER" id="PTHR34220:SF7">
    <property type="entry name" value="SENSOR HISTIDINE KINASE YPDA"/>
    <property type="match status" value="1"/>
</dbReference>
<name>A0A1M6GTK9_9CLOT</name>
<protein>
    <recommendedName>
        <fullName evidence="3">histidine kinase</fullName>
        <ecNumber evidence="3">2.7.13.3</ecNumber>
    </recommendedName>
</protein>
<evidence type="ECO:0000256" key="8">
    <source>
        <dbReference type="ARBA" id="ARBA00022777"/>
    </source>
</evidence>
<dbReference type="Gene3D" id="3.30.450.20">
    <property type="entry name" value="PAS domain"/>
    <property type="match status" value="2"/>
</dbReference>
<dbReference type="Proteomes" id="UP000184080">
    <property type="component" value="Unassembled WGS sequence"/>
</dbReference>
<dbReference type="PROSITE" id="PS50885">
    <property type="entry name" value="HAMP"/>
    <property type="match status" value="1"/>
</dbReference>
<keyword evidence="11 12" id="KW-0472">Membrane</keyword>
<dbReference type="Pfam" id="PF06580">
    <property type="entry name" value="His_kinase"/>
    <property type="match status" value="1"/>
</dbReference>
<evidence type="ECO:0000259" key="14">
    <source>
        <dbReference type="PROSITE" id="PS50885"/>
    </source>
</evidence>
<dbReference type="SUPFAM" id="SSF158472">
    <property type="entry name" value="HAMP domain-like"/>
    <property type="match status" value="1"/>
</dbReference>
<comment type="subcellular location">
    <subcellularLocation>
        <location evidence="2">Cell membrane</location>
        <topology evidence="2">Multi-pass membrane protein</topology>
    </subcellularLocation>
</comment>
<keyword evidence="6" id="KW-0808">Transferase</keyword>